<proteinExistence type="predicted"/>
<dbReference type="PRINTS" id="PR00245">
    <property type="entry name" value="OLFACTORYR"/>
</dbReference>
<keyword evidence="7" id="KW-0297">G-protein coupled receptor</keyword>
<dbReference type="PRINTS" id="PR00237">
    <property type="entry name" value="GPCRRHODOPSN"/>
</dbReference>
<dbReference type="Ensembl" id="ENSECRT00000021686.1">
    <property type="protein sequence ID" value="ENSECRP00000021225.1"/>
    <property type="gene ID" value="ENSECRG00000014309.1"/>
</dbReference>
<evidence type="ECO:0000256" key="11">
    <source>
        <dbReference type="ARBA" id="ARBA00023180"/>
    </source>
</evidence>
<dbReference type="SMART" id="SM01381">
    <property type="entry name" value="7TM_GPCR_Srsx"/>
    <property type="match status" value="1"/>
</dbReference>
<dbReference type="GO" id="GO:0005886">
    <property type="term" value="C:plasma membrane"/>
    <property type="evidence" value="ECO:0007669"/>
    <property type="project" value="UniProtKB-SubCell"/>
</dbReference>
<evidence type="ECO:0000256" key="9">
    <source>
        <dbReference type="ARBA" id="ARBA00023157"/>
    </source>
</evidence>
<keyword evidence="8 13" id="KW-0472">Membrane</keyword>
<keyword evidence="4 13" id="KW-0812">Transmembrane</keyword>
<keyword evidence="2" id="KW-1003">Cell membrane</keyword>
<accession>A0A8C4SXR9</accession>
<feature type="transmembrane region" description="Helical" evidence="13">
    <location>
        <begin position="32"/>
        <end position="53"/>
    </location>
</feature>
<comment type="subcellular location">
    <subcellularLocation>
        <location evidence="1">Cell membrane</location>
        <topology evidence="1">Multi-pass membrane protein</topology>
    </subcellularLocation>
</comment>
<reference evidence="15" key="1">
    <citation type="submission" date="2025-08" db="UniProtKB">
        <authorList>
            <consortium name="Ensembl"/>
        </authorList>
    </citation>
    <scope>IDENTIFICATION</scope>
</reference>
<dbReference type="InterPro" id="IPR000276">
    <property type="entry name" value="GPCR_Rhodpsn"/>
</dbReference>
<dbReference type="InterPro" id="IPR050939">
    <property type="entry name" value="Olfactory_GPCR1"/>
</dbReference>
<evidence type="ECO:0000256" key="2">
    <source>
        <dbReference type="ARBA" id="ARBA00022475"/>
    </source>
</evidence>
<evidence type="ECO:0000259" key="14">
    <source>
        <dbReference type="PROSITE" id="PS50262"/>
    </source>
</evidence>
<evidence type="ECO:0000313" key="16">
    <source>
        <dbReference type="Proteomes" id="UP000694620"/>
    </source>
</evidence>
<feature type="transmembrane region" description="Helical" evidence="13">
    <location>
        <begin position="199"/>
        <end position="220"/>
    </location>
</feature>
<evidence type="ECO:0000256" key="6">
    <source>
        <dbReference type="ARBA" id="ARBA00022989"/>
    </source>
</evidence>
<name>A0A8C4SXR9_ERPCA</name>
<keyword evidence="10" id="KW-0675">Receptor</keyword>
<dbReference type="InterPro" id="IPR017452">
    <property type="entry name" value="GPCR_Rhodpsn_7TM"/>
</dbReference>
<keyword evidence="9" id="KW-1015">Disulfide bond</keyword>
<dbReference type="GO" id="GO:0004984">
    <property type="term" value="F:olfactory receptor activity"/>
    <property type="evidence" value="ECO:0007669"/>
    <property type="project" value="InterPro"/>
</dbReference>
<dbReference type="FunFam" id="1.20.1070.10:FF:000015">
    <property type="entry name" value="Olfactory receptor"/>
    <property type="match status" value="1"/>
</dbReference>
<dbReference type="GO" id="GO:0004930">
    <property type="term" value="F:G protein-coupled receptor activity"/>
    <property type="evidence" value="ECO:0007669"/>
    <property type="project" value="UniProtKB-KW"/>
</dbReference>
<dbReference type="GeneTree" id="ENSGT00940000161454"/>
<dbReference type="Proteomes" id="UP000694620">
    <property type="component" value="Unassembled WGS sequence"/>
</dbReference>
<evidence type="ECO:0000256" key="4">
    <source>
        <dbReference type="ARBA" id="ARBA00022692"/>
    </source>
</evidence>
<feature type="domain" description="G-protein coupled receptors family 1 profile" evidence="14">
    <location>
        <begin position="45"/>
        <end position="296"/>
    </location>
</feature>
<evidence type="ECO:0000256" key="10">
    <source>
        <dbReference type="ARBA" id="ARBA00023170"/>
    </source>
</evidence>
<feature type="transmembrane region" description="Helical" evidence="13">
    <location>
        <begin position="241"/>
        <end position="265"/>
    </location>
</feature>
<keyword evidence="11" id="KW-0325">Glycoprotein</keyword>
<evidence type="ECO:0000256" key="7">
    <source>
        <dbReference type="ARBA" id="ARBA00023040"/>
    </source>
</evidence>
<evidence type="ECO:0000313" key="15">
    <source>
        <dbReference type="Ensembl" id="ENSECRP00000021225.1"/>
    </source>
</evidence>
<keyword evidence="12" id="KW-0807">Transducer</keyword>
<dbReference type="PANTHER" id="PTHR24242:SF359">
    <property type="entry name" value="ODORANT RECEPTOR-RELATED"/>
    <property type="match status" value="1"/>
</dbReference>
<evidence type="ECO:0000256" key="8">
    <source>
        <dbReference type="ARBA" id="ARBA00023136"/>
    </source>
</evidence>
<keyword evidence="3" id="KW-0716">Sensory transduction</keyword>
<feature type="transmembrane region" description="Helical" evidence="13">
    <location>
        <begin position="144"/>
        <end position="166"/>
    </location>
</feature>
<evidence type="ECO:0000256" key="13">
    <source>
        <dbReference type="SAM" id="Phobius"/>
    </source>
</evidence>
<reference evidence="15" key="2">
    <citation type="submission" date="2025-09" db="UniProtKB">
        <authorList>
            <consortium name="Ensembl"/>
        </authorList>
    </citation>
    <scope>IDENTIFICATION</scope>
</reference>
<evidence type="ECO:0000256" key="1">
    <source>
        <dbReference type="ARBA" id="ARBA00004651"/>
    </source>
</evidence>
<protein>
    <recommendedName>
        <fullName evidence="14">G-protein coupled receptors family 1 profile domain-containing protein</fullName>
    </recommendedName>
</protein>
<feature type="transmembrane region" description="Helical" evidence="13">
    <location>
        <begin position="277"/>
        <end position="298"/>
    </location>
</feature>
<dbReference type="AlphaFoldDB" id="A0A8C4SXR9"/>
<feature type="transmembrane region" description="Helical" evidence="13">
    <location>
        <begin position="59"/>
        <end position="76"/>
    </location>
</feature>
<keyword evidence="5" id="KW-0552">Olfaction</keyword>
<evidence type="ECO:0000256" key="3">
    <source>
        <dbReference type="ARBA" id="ARBA00022606"/>
    </source>
</evidence>
<keyword evidence="16" id="KW-1185">Reference proteome</keyword>
<keyword evidence="6 13" id="KW-1133">Transmembrane helix</keyword>
<dbReference type="SUPFAM" id="SSF81321">
    <property type="entry name" value="Family A G protein-coupled receptor-like"/>
    <property type="match status" value="1"/>
</dbReference>
<evidence type="ECO:0000256" key="12">
    <source>
        <dbReference type="ARBA" id="ARBA00023224"/>
    </source>
</evidence>
<organism evidence="15 16">
    <name type="scientific">Erpetoichthys calabaricus</name>
    <name type="common">Rope fish</name>
    <name type="synonym">Calamoichthys calabaricus</name>
    <dbReference type="NCBI Taxonomy" id="27687"/>
    <lineage>
        <taxon>Eukaryota</taxon>
        <taxon>Metazoa</taxon>
        <taxon>Chordata</taxon>
        <taxon>Craniata</taxon>
        <taxon>Vertebrata</taxon>
        <taxon>Euteleostomi</taxon>
        <taxon>Actinopterygii</taxon>
        <taxon>Polypteriformes</taxon>
        <taxon>Polypteridae</taxon>
        <taxon>Erpetoichthys</taxon>
    </lineage>
</organism>
<dbReference type="PANTHER" id="PTHR24242">
    <property type="entry name" value="G-PROTEIN COUPLED RECEPTOR"/>
    <property type="match status" value="1"/>
</dbReference>
<sequence length="323" mass="35605">IKQKNNMANITIIIPEFVLDCEIIPGQRGLTVAALVIVYMVSIVGNMLVIIVIKMNHKLHSPMFIFIGNLAVLDLANSTIIIPKMIAVIHFDSTVISYTGCIVQMYGILNLEQMVALLLAFMAVDRYVAVVYPLRYPSIITKKLVWISVSVLPIFAFLILLSYLVFATELSFCQTNVLPYCLCDYATLVHTSCNTDPKYLSLLSIMVLVLGVGPLLLILCSYVRIVIAALNIKAGDRNSKVFSTCVTHLVVVLCFYLPPLGSYILPGSGLQVSSAGYNAVFIAGNVVPPMVNPVIYSFRNKEIKSSIYGLLTGKRINQEITHH</sequence>
<dbReference type="InterPro" id="IPR000725">
    <property type="entry name" value="Olfact_rcpt"/>
</dbReference>
<evidence type="ECO:0000256" key="5">
    <source>
        <dbReference type="ARBA" id="ARBA00022725"/>
    </source>
</evidence>
<dbReference type="PROSITE" id="PS50262">
    <property type="entry name" value="G_PROTEIN_RECEP_F1_2"/>
    <property type="match status" value="1"/>
</dbReference>
<dbReference type="Pfam" id="PF13853">
    <property type="entry name" value="7tm_4"/>
    <property type="match status" value="1"/>
</dbReference>
<dbReference type="Gene3D" id="1.20.1070.10">
    <property type="entry name" value="Rhodopsin 7-helix transmembrane proteins"/>
    <property type="match status" value="1"/>
</dbReference>